<dbReference type="EMBL" id="MN098326">
    <property type="protein sequence ID" value="QFG06636.1"/>
    <property type="molecule type" value="Genomic_DNA"/>
</dbReference>
<proteinExistence type="predicted"/>
<accession>A0A5J6TAU6</accession>
<evidence type="ECO:0000313" key="1">
    <source>
        <dbReference type="EMBL" id="QFG06636.1"/>
    </source>
</evidence>
<reference evidence="2" key="1">
    <citation type="submission" date="2019-06" db="EMBL/GenBank/DDBJ databases">
        <title>Complete genome of Proteus mirabilis phage Myduc.</title>
        <authorList>
            <person name="Tran J.S."/>
            <person name="Lessor L."/>
            <person name="O'Leary C."/>
            <person name="Bonasera R.M."/>
            <person name="Liu M."/>
        </authorList>
    </citation>
    <scope>NUCLEOTIDE SEQUENCE [LARGE SCALE GENOMIC DNA]</scope>
</reference>
<organism evidence="1 2">
    <name type="scientific">Proteus phage Myduc</name>
    <dbReference type="NCBI Taxonomy" id="2650874"/>
    <lineage>
        <taxon>Viruses</taxon>
        <taxon>Duplodnaviria</taxon>
        <taxon>Heunggongvirae</taxon>
        <taxon>Uroviricota</taxon>
        <taxon>Caudoviricetes</taxon>
        <taxon>Chaseviridae</taxon>
        <taxon>Cleopatravirinae</taxon>
        <taxon>Myducvirus</taxon>
        <taxon>Myducvirus myduc</taxon>
    </lineage>
</organism>
<dbReference type="Proteomes" id="UP000327513">
    <property type="component" value="Segment"/>
</dbReference>
<sequence>MTRVGDSLVCQIGCSLKGFSAYKIYKVIAGTGDANMSPTASRFGMNVHSENSCNVLDDNGEIRFVTLSTFRPIKEEFGVLDGLFKR</sequence>
<evidence type="ECO:0000313" key="2">
    <source>
        <dbReference type="Proteomes" id="UP000327513"/>
    </source>
</evidence>
<keyword evidence="2" id="KW-1185">Reference proteome</keyword>
<gene>
    <name evidence="1" type="ORF">CPT_Myduc_013</name>
</gene>
<name>A0A5J6TAU6_9CAUD</name>
<protein>
    <submittedName>
        <fullName evidence="1">Uncharacterized protein</fullName>
    </submittedName>
</protein>